<dbReference type="PANTHER" id="PTHR48098:SF1">
    <property type="entry name" value="DIACYLGLYCEROL ACYLTRANSFERASE_MYCOLYLTRANSFERASE AG85A"/>
    <property type="match status" value="1"/>
</dbReference>
<dbReference type="Gene3D" id="2.60.40.10">
    <property type="entry name" value="Immunoglobulins"/>
    <property type="match status" value="1"/>
</dbReference>
<evidence type="ECO:0000313" key="2">
    <source>
        <dbReference type="Proteomes" id="UP000886740"/>
    </source>
</evidence>
<accession>A0A9D2BGF3</accession>
<dbReference type="InterPro" id="IPR050583">
    <property type="entry name" value="Mycobacterial_A85_antigen"/>
</dbReference>
<reference evidence="1" key="2">
    <citation type="submission" date="2021-04" db="EMBL/GenBank/DDBJ databases">
        <authorList>
            <person name="Gilroy R."/>
        </authorList>
    </citation>
    <scope>NUCLEOTIDE SEQUENCE</scope>
    <source>
        <strain evidence="1">ChiGjej6B6-14162</strain>
    </source>
</reference>
<dbReference type="AlphaFoldDB" id="A0A9D2BGF3"/>
<organism evidence="1 2">
    <name type="scientific">Candidatus Parabacteroides intestinipullorum</name>
    <dbReference type="NCBI Taxonomy" id="2838723"/>
    <lineage>
        <taxon>Bacteria</taxon>
        <taxon>Pseudomonadati</taxon>
        <taxon>Bacteroidota</taxon>
        <taxon>Bacteroidia</taxon>
        <taxon>Bacteroidales</taxon>
        <taxon>Tannerellaceae</taxon>
        <taxon>Parabacteroides</taxon>
    </lineage>
</organism>
<dbReference type="SUPFAM" id="SSF53474">
    <property type="entry name" value="alpha/beta-Hydrolases"/>
    <property type="match status" value="1"/>
</dbReference>
<dbReference type="InterPro" id="IPR000801">
    <property type="entry name" value="Esterase-like"/>
</dbReference>
<dbReference type="InterPro" id="IPR029058">
    <property type="entry name" value="AB_hydrolase_fold"/>
</dbReference>
<evidence type="ECO:0000313" key="1">
    <source>
        <dbReference type="EMBL" id="HIX75685.1"/>
    </source>
</evidence>
<dbReference type="EMBL" id="DXEL01000081">
    <property type="protein sequence ID" value="HIX75685.1"/>
    <property type="molecule type" value="Genomic_DNA"/>
</dbReference>
<comment type="caution">
    <text evidence="1">The sequence shown here is derived from an EMBL/GenBank/DDBJ whole genome shotgun (WGS) entry which is preliminary data.</text>
</comment>
<dbReference type="InterPro" id="IPR013783">
    <property type="entry name" value="Ig-like_fold"/>
</dbReference>
<dbReference type="GO" id="GO:0016747">
    <property type="term" value="F:acyltransferase activity, transferring groups other than amino-acyl groups"/>
    <property type="evidence" value="ECO:0007669"/>
    <property type="project" value="TreeGrafter"/>
</dbReference>
<dbReference type="SUPFAM" id="SSF81296">
    <property type="entry name" value="E set domains"/>
    <property type="match status" value="1"/>
</dbReference>
<name>A0A9D2BGF3_9BACT</name>
<dbReference type="CDD" id="cd11294">
    <property type="entry name" value="E_set_Esterase_like_N"/>
    <property type="match status" value="1"/>
</dbReference>
<proteinExistence type="predicted"/>
<gene>
    <name evidence="1" type="ORF">H9977_11745</name>
</gene>
<protein>
    <submittedName>
        <fullName evidence="1">Esterase</fullName>
    </submittedName>
</protein>
<dbReference type="Gene3D" id="3.40.50.1820">
    <property type="entry name" value="alpha/beta hydrolase"/>
    <property type="match status" value="1"/>
</dbReference>
<reference evidence="1" key="1">
    <citation type="journal article" date="2021" name="PeerJ">
        <title>Extensive microbial diversity within the chicken gut microbiome revealed by metagenomics and culture.</title>
        <authorList>
            <person name="Gilroy R."/>
            <person name="Ravi A."/>
            <person name="Getino M."/>
            <person name="Pursley I."/>
            <person name="Horton D.L."/>
            <person name="Alikhan N.F."/>
            <person name="Baker D."/>
            <person name="Gharbi K."/>
            <person name="Hall N."/>
            <person name="Watson M."/>
            <person name="Adriaenssens E.M."/>
            <person name="Foster-Nyarko E."/>
            <person name="Jarju S."/>
            <person name="Secka A."/>
            <person name="Antonio M."/>
            <person name="Oren A."/>
            <person name="Chaudhuri R.R."/>
            <person name="La Ragione R."/>
            <person name="Hildebrand F."/>
            <person name="Pallen M.J."/>
        </authorList>
    </citation>
    <scope>NUCLEOTIDE SEQUENCE</scope>
    <source>
        <strain evidence="1">ChiGjej6B6-14162</strain>
    </source>
</reference>
<sequence>MKKISLSIAFLMIGVIAFAQQALFGGSQLVSPEIHPDNTVTFRLLAPKAVKVQITGDFLPKAKMQTERGLIDIPGTTDLVEKENGVWEYTTPEPLPSELYSYSFIVDGFKTNDPSNVFLNRDVKSITNIFIIGGNPGDLYKVNKVPHGSVTRRWYNSPGLGMERRLTIYTPAGYENSGKRYPVLYLLHGAGGDEEAWIALGRTAQILDNLIAQGKAKPMIVVMTNGNAGQEAAPGESSYDQQPSMNQPGNIPGKFEAAFPDVVNFIDKNYRTIKQKSGRAISGLSMGGGHTINISMKYPNMFDYVGVFSSALFRKQEELPEVEAQLKAQFAQKPKLYWIGVGKDDFVYKGCAEFRKMLDEKGYEYTYFENGEGHIWKNWRIYLTIFSQQLFQ</sequence>
<dbReference type="Proteomes" id="UP000886740">
    <property type="component" value="Unassembled WGS sequence"/>
</dbReference>
<dbReference type="InterPro" id="IPR014756">
    <property type="entry name" value="Ig_E-set"/>
</dbReference>
<dbReference type="PANTHER" id="PTHR48098">
    <property type="entry name" value="ENTEROCHELIN ESTERASE-RELATED"/>
    <property type="match status" value="1"/>
</dbReference>
<dbReference type="Pfam" id="PF00756">
    <property type="entry name" value="Esterase"/>
    <property type="match status" value="1"/>
</dbReference>